<keyword evidence="2" id="KW-0472">Membrane</keyword>
<accession>A0A0L0SBM6</accession>
<dbReference type="VEuPathDB" id="FungiDB:AMAG_05295"/>
<dbReference type="Gene3D" id="2.60.200.20">
    <property type="match status" value="1"/>
</dbReference>
<feature type="coiled-coil region" evidence="1">
    <location>
        <begin position="266"/>
        <end position="358"/>
    </location>
</feature>
<dbReference type="PANTHER" id="PTHR15715:SF37">
    <property type="entry name" value="LD47843P"/>
    <property type="match status" value="1"/>
</dbReference>
<proteinExistence type="predicted"/>
<evidence type="ECO:0000313" key="4">
    <source>
        <dbReference type="EMBL" id="KNE59842.1"/>
    </source>
</evidence>
<dbReference type="GO" id="GO:0005737">
    <property type="term" value="C:cytoplasm"/>
    <property type="evidence" value="ECO:0007669"/>
    <property type="project" value="TreeGrafter"/>
</dbReference>
<organism evidence="4 5">
    <name type="scientific">Allomyces macrogynus (strain ATCC 38327)</name>
    <name type="common">Allomyces javanicus var. macrogynus</name>
    <dbReference type="NCBI Taxonomy" id="578462"/>
    <lineage>
        <taxon>Eukaryota</taxon>
        <taxon>Fungi</taxon>
        <taxon>Fungi incertae sedis</taxon>
        <taxon>Blastocladiomycota</taxon>
        <taxon>Blastocladiomycetes</taxon>
        <taxon>Blastocladiales</taxon>
        <taxon>Blastocladiaceae</taxon>
        <taxon>Allomyces</taxon>
    </lineage>
</organism>
<keyword evidence="5" id="KW-1185">Reference proteome</keyword>
<dbReference type="InterPro" id="IPR000253">
    <property type="entry name" value="FHA_dom"/>
</dbReference>
<feature type="domain" description="FHA" evidence="3">
    <location>
        <begin position="80"/>
        <end position="136"/>
    </location>
</feature>
<dbReference type="OrthoDB" id="687730at2759"/>
<feature type="transmembrane region" description="Helical" evidence="2">
    <location>
        <begin position="380"/>
        <end position="399"/>
    </location>
</feature>
<dbReference type="PROSITE" id="PS50006">
    <property type="entry name" value="FHA_DOMAIN"/>
    <property type="match status" value="1"/>
</dbReference>
<evidence type="ECO:0000259" key="3">
    <source>
        <dbReference type="PROSITE" id="PS50006"/>
    </source>
</evidence>
<sequence length="458" mass="50095">MPPTAAPVAPPSPTGVAFRERDYASLPRASPTTRPSTRSVLNQYHATVMADPSFTAPPTLVLEATNDAKHAKALDLFDKIKIGRITSSKTPAAPNNGFFDSKVLSRTHAEVWAENGAVYLRDLGSSNGTFVNGKRLSEENQASPPTLIRTGDVIEFGVDILNEHGTDILFKKVTVRARIEQGNLGDAPQGMARRESMESFATMKESRIKSVQSTSSDAAVKDMQSLIPQFQTQLAKNKKVTKDLAALKSEVDSVHQAALGFNVHELDQVKARLRDVERDRDNAVQNVAGLQQQLAQQQQNVAKLQVDNRELQVLVEKQQKQLNTKDHGDGAEALVRENAQLVAAKQALERRVNELEGIVKRGKFAAGAAPTRQKSSSSSALWILAFLVVLISVAAYYFVTYMDGWTHIDQAAQSHLGMTVDQLTAHAQSKAQTAVDSAQQWVAELKEQYLPPAVKEDL</sequence>
<gene>
    <name evidence="4" type="ORF">AMAG_05295</name>
</gene>
<dbReference type="Proteomes" id="UP000054350">
    <property type="component" value="Unassembled WGS sequence"/>
</dbReference>
<protein>
    <recommendedName>
        <fullName evidence="3">FHA domain-containing protein</fullName>
    </recommendedName>
</protein>
<reference evidence="5" key="2">
    <citation type="submission" date="2009-11" db="EMBL/GenBank/DDBJ databases">
        <title>The Genome Sequence of Allomyces macrogynus strain ATCC 38327.</title>
        <authorList>
            <consortium name="The Broad Institute Genome Sequencing Platform"/>
            <person name="Russ C."/>
            <person name="Cuomo C."/>
            <person name="Shea T."/>
            <person name="Young S.K."/>
            <person name="Zeng Q."/>
            <person name="Koehrsen M."/>
            <person name="Haas B."/>
            <person name="Borodovsky M."/>
            <person name="Guigo R."/>
            <person name="Alvarado L."/>
            <person name="Berlin A."/>
            <person name="Borenstein D."/>
            <person name="Chen Z."/>
            <person name="Engels R."/>
            <person name="Freedman E."/>
            <person name="Gellesch M."/>
            <person name="Goldberg J."/>
            <person name="Griggs A."/>
            <person name="Gujja S."/>
            <person name="Heiman D."/>
            <person name="Hepburn T."/>
            <person name="Howarth C."/>
            <person name="Jen D."/>
            <person name="Larson L."/>
            <person name="Lewis B."/>
            <person name="Mehta T."/>
            <person name="Park D."/>
            <person name="Pearson M."/>
            <person name="Roberts A."/>
            <person name="Saif S."/>
            <person name="Shenoy N."/>
            <person name="Sisk P."/>
            <person name="Stolte C."/>
            <person name="Sykes S."/>
            <person name="Walk T."/>
            <person name="White J."/>
            <person name="Yandava C."/>
            <person name="Burger G."/>
            <person name="Gray M.W."/>
            <person name="Holland P.W.H."/>
            <person name="King N."/>
            <person name="Lang F.B.F."/>
            <person name="Roger A.J."/>
            <person name="Ruiz-Trillo I."/>
            <person name="Lander E."/>
            <person name="Nusbaum C."/>
        </authorList>
    </citation>
    <scope>NUCLEOTIDE SEQUENCE [LARGE SCALE GENOMIC DNA]</scope>
    <source>
        <strain evidence="5">ATCC 38327</strain>
    </source>
</reference>
<keyword evidence="2" id="KW-1133">Transmembrane helix</keyword>
<keyword evidence="1" id="KW-0175">Coiled coil</keyword>
<name>A0A0L0SBM6_ALLM3</name>
<dbReference type="SMART" id="SM00240">
    <property type="entry name" value="FHA"/>
    <property type="match status" value="1"/>
</dbReference>
<dbReference type="PANTHER" id="PTHR15715">
    <property type="entry name" value="CENTROSOMAL PROTEIN OF 170 KDA"/>
    <property type="match status" value="1"/>
</dbReference>
<dbReference type="EMBL" id="GG745335">
    <property type="protein sequence ID" value="KNE59842.1"/>
    <property type="molecule type" value="Genomic_DNA"/>
</dbReference>
<reference evidence="4 5" key="1">
    <citation type="submission" date="2009-11" db="EMBL/GenBank/DDBJ databases">
        <title>Annotation of Allomyces macrogynus ATCC 38327.</title>
        <authorList>
            <consortium name="The Broad Institute Genome Sequencing Platform"/>
            <person name="Russ C."/>
            <person name="Cuomo C."/>
            <person name="Burger G."/>
            <person name="Gray M.W."/>
            <person name="Holland P.W.H."/>
            <person name="King N."/>
            <person name="Lang F.B.F."/>
            <person name="Roger A.J."/>
            <person name="Ruiz-Trillo I."/>
            <person name="Young S.K."/>
            <person name="Zeng Q."/>
            <person name="Gargeya S."/>
            <person name="Fitzgerald M."/>
            <person name="Haas B."/>
            <person name="Abouelleil A."/>
            <person name="Alvarado L."/>
            <person name="Arachchi H.M."/>
            <person name="Berlin A."/>
            <person name="Chapman S.B."/>
            <person name="Gearin G."/>
            <person name="Goldberg J."/>
            <person name="Griggs A."/>
            <person name="Gujja S."/>
            <person name="Hansen M."/>
            <person name="Heiman D."/>
            <person name="Howarth C."/>
            <person name="Larimer J."/>
            <person name="Lui A."/>
            <person name="MacDonald P.J.P."/>
            <person name="McCowen C."/>
            <person name="Montmayeur A."/>
            <person name="Murphy C."/>
            <person name="Neiman D."/>
            <person name="Pearson M."/>
            <person name="Priest M."/>
            <person name="Roberts A."/>
            <person name="Saif S."/>
            <person name="Shea T."/>
            <person name="Sisk P."/>
            <person name="Stolte C."/>
            <person name="Sykes S."/>
            <person name="Wortman J."/>
            <person name="Nusbaum C."/>
            <person name="Birren B."/>
        </authorList>
    </citation>
    <scope>NUCLEOTIDE SEQUENCE [LARGE SCALE GENOMIC DNA]</scope>
    <source>
        <strain evidence="4 5">ATCC 38327</strain>
    </source>
</reference>
<keyword evidence="2" id="KW-0812">Transmembrane</keyword>
<dbReference type="Gene3D" id="1.20.58.60">
    <property type="match status" value="1"/>
</dbReference>
<dbReference type="SUPFAM" id="SSF49879">
    <property type="entry name" value="SMAD/FHA domain"/>
    <property type="match status" value="1"/>
</dbReference>
<dbReference type="InterPro" id="IPR008984">
    <property type="entry name" value="SMAD_FHA_dom_sf"/>
</dbReference>
<dbReference type="AlphaFoldDB" id="A0A0L0SBM6"/>
<evidence type="ECO:0000256" key="1">
    <source>
        <dbReference type="SAM" id="Coils"/>
    </source>
</evidence>
<dbReference type="InterPro" id="IPR051176">
    <property type="entry name" value="Cent_Immune-Sig_Mod"/>
</dbReference>
<dbReference type="eggNOG" id="KOG3872">
    <property type="taxonomic scope" value="Eukaryota"/>
</dbReference>
<dbReference type="STRING" id="578462.A0A0L0SBM6"/>
<dbReference type="Pfam" id="PF00498">
    <property type="entry name" value="FHA"/>
    <property type="match status" value="1"/>
</dbReference>
<evidence type="ECO:0000313" key="5">
    <source>
        <dbReference type="Proteomes" id="UP000054350"/>
    </source>
</evidence>
<evidence type="ECO:0000256" key="2">
    <source>
        <dbReference type="SAM" id="Phobius"/>
    </source>
</evidence>